<reference evidence="1" key="1">
    <citation type="submission" date="2019-12" db="EMBL/GenBank/DDBJ databases">
        <title>Genome sequencing and annotation of Brassica cretica.</title>
        <authorList>
            <person name="Studholme D.J."/>
            <person name="Sarris P."/>
        </authorList>
    </citation>
    <scope>NUCLEOTIDE SEQUENCE</scope>
    <source>
        <strain evidence="1">PFS-109/04</strain>
        <tissue evidence="1">Leaf</tissue>
    </source>
</reference>
<dbReference type="Proteomes" id="UP000712600">
    <property type="component" value="Unassembled WGS sequence"/>
</dbReference>
<accession>A0A8S9N5V0</accession>
<evidence type="ECO:0000313" key="2">
    <source>
        <dbReference type="Proteomes" id="UP000712600"/>
    </source>
</evidence>
<protein>
    <submittedName>
        <fullName evidence="1">Uncharacterized protein</fullName>
    </submittedName>
</protein>
<proteinExistence type="predicted"/>
<dbReference type="AlphaFoldDB" id="A0A8S9N5V0"/>
<dbReference type="EMBL" id="QGKX02001621">
    <property type="protein sequence ID" value="KAF3500324.1"/>
    <property type="molecule type" value="Genomic_DNA"/>
</dbReference>
<gene>
    <name evidence="1" type="ORF">F2Q69_00042651</name>
</gene>
<comment type="caution">
    <text evidence="1">The sequence shown here is derived from an EMBL/GenBank/DDBJ whole genome shotgun (WGS) entry which is preliminary data.</text>
</comment>
<evidence type="ECO:0000313" key="1">
    <source>
        <dbReference type="EMBL" id="KAF3500324.1"/>
    </source>
</evidence>
<organism evidence="1 2">
    <name type="scientific">Brassica cretica</name>
    <name type="common">Mustard</name>
    <dbReference type="NCBI Taxonomy" id="69181"/>
    <lineage>
        <taxon>Eukaryota</taxon>
        <taxon>Viridiplantae</taxon>
        <taxon>Streptophyta</taxon>
        <taxon>Embryophyta</taxon>
        <taxon>Tracheophyta</taxon>
        <taxon>Spermatophyta</taxon>
        <taxon>Magnoliopsida</taxon>
        <taxon>eudicotyledons</taxon>
        <taxon>Gunneridae</taxon>
        <taxon>Pentapetalae</taxon>
        <taxon>rosids</taxon>
        <taxon>malvids</taxon>
        <taxon>Brassicales</taxon>
        <taxon>Brassicaceae</taxon>
        <taxon>Brassiceae</taxon>
        <taxon>Brassica</taxon>
    </lineage>
</organism>
<name>A0A8S9N5V0_BRACR</name>
<sequence>MKWVRYGLRETASKGRRECMDLSRIDVSEELGRYWKYVIRPDGGALWKSMIALDKALNHGLGQFRKWMSLAIGRTDQSQVSHDLDLWIGF</sequence>